<dbReference type="EnsemblPlants" id="AVESA.00010b.r2.4AG0627220.1">
    <property type="protein sequence ID" value="AVESA.00010b.r2.4AG0627220.1.CDS"/>
    <property type="gene ID" value="AVESA.00010b.r2.4AG0627220"/>
</dbReference>
<dbReference type="Proteomes" id="UP001732700">
    <property type="component" value="Chromosome 4A"/>
</dbReference>
<proteinExistence type="predicted"/>
<reference evidence="1" key="1">
    <citation type="submission" date="2021-05" db="EMBL/GenBank/DDBJ databases">
        <authorList>
            <person name="Scholz U."/>
            <person name="Mascher M."/>
            <person name="Fiebig A."/>
        </authorList>
    </citation>
    <scope>NUCLEOTIDE SEQUENCE [LARGE SCALE GENOMIC DNA]</scope>
</reference>
<sequence length="442" mass="47400">MHLLSTQRLLAPIPNANANHIRALLPLPPPAPATPVPSPLLRLRARNTESSAPRAVSPVTTVGTDGSTGAQSDKWAAFAALVSGEWDGFGAEFTVAGDPVELPPNVVPDAFRDWGVEVFDWQTQCPTLADPATPCALHYRLVRLLPTVGCEADAATVHTSHQRHASSASAFAYHGAAGGSYVAAWPKGPATVLEVEHCVVRPDNEEVRVRVVQTVALGKDEARLRGLKVFSEQRYGPYRNGDQLGGCALRESAFAAGERLAVSELVGRWESTATSVARFPGAMNPDTGKFAGLEPDDEPRRTARDDAGVVTLLPKQLWSSFKVNGDDGEVVCEVGWVLGNDSAVTSTCVLSKDGDVKASCAYIPNTVLSACFSAKYSSFLTVLAGSCAGDNYRLRDQECLRPPELSQDFLQVSSDLHLEKVHTSRIAILILVNISYNNKVIY</sequence>
<protein>
    <submittedName>
        <fullName evidence="1">Uncharacterized protein</fullName>
    </submittedName>
</protein>
<name>A0ACD5WEM8_AVESA</name>
<evidence type="ECO:0000313" key="1">
    <source>
        <dbReference type="EnsemblPlants" id="AVESA.00010b.r2.4AG0627220.1.CDS"/>
    </source>
</evidence>
<evidence type="ECO:0000313" key="2">
    <source>
        <dbReference type="Proteomes" id="UP001732700"/>
    </source>
</evidence>
<reference evidence="1" key="2">
    <citation type="submission" date="2025-09" db="UniProtKB">
        <authorList>
            <consortium name="EnsemblPlants"/>
        </authorList>
    </citation>
    <scope>IDENTIFICATION</scope>
</reference>
<keyword evidence="2" id="KW-1185">Reference proteome</keyword>
<organism evidence="1 2">
    <name type="scientific">Avena sativa</name>
    <name type="common">Oat</name>
    <dbReference type="NCBI Taxonomy" id="4498"/>
    <lineage>
        <taxon>Eukaryota</taxon>
        <taxon>Viridiplantae</taxon>
        <taxon>Streptophyta</taxon>
        <taxon>Embryophyta</taxon>
        <taxon>Tracheophyta</taxon>
        <taxon>Spermatophyta</taxon>
        <taxon>Magnoliopsida</taxon>
        <taxon>Liliopsida</taxon>
        <taxon>Poales</taxon>
        <taxon>Poaceae</taxon>
        <taxon>BOP clade</taxon>
        <taxon>Pooideae</taxon>
        <taxon>Poodae</taxon>
        <taxon>Poeae</taxon>
        <taxon>Poeae Chloroplast Group 1 (Aveneae type)</taxon>
        <taxon>Aveninae</taxon>
        <taxon>Avena</taxon>
    </lineage>
</organism>
<accession>A0ACD5WEM8</accession>